<dbReference type="FunFam" id="3.30.160.60:FF:001270">
    <property type="entry name" value="zinc finger protein 583 isoform X1"/>
    <property type="match status" value="1"/>
</dbReference>
<feature type="domain" description="C2H2-type" evidence="13">
    <location>
        <begin position="237"/>
        <end position="264"/>
    </location>
</feature>
<dbReference type="PROSITE" id="PS50157">
    <property type="entry name" value="ZINC_FINGER_C2H2_2"/>
    <property type="match status" value="9"/>
</dbReference>
<evidence type="ECO:0000313" key="15">
    <source>
        <dbReference type="Proteomes" id="UP000694400"/>
    </source>
</evidence>
<reference evidence="14" key="1">
    <citation type="submission" date="2019-08" db="EMBL/GenBank/DDBJ databases">
        <title>Three high-quality genomes provides insights into domestication of ducks.</title>
        <authorList>
            <person name="Hou Z.C."/>
            <person name="Zhu F."/>
            <person name="Yin Z.T."/>
            <person name="Zhang F."/>
        </authorList>
    </citation>
    <scope>NUCLEOTIDE SEQUENCE [LARGE SCALE GENOMIC DNA]</scope>
</reference>
<evidence type="ECO:0000256" key="6">
    <source>
        <dbReference type="ARBA" id="ARBA00022833"/>
    </source>
</evidence>
<feature type="domain" description="C2H2-type" evidence="13">
    <location>
        <begin position="265"/>
        <end position="292"/>
    </location>
</feature>
<dbReference type="PANTHER" id="PTHR24399:SF73">
    <property type="entry name" value="ZINC FINGER PROTEIN 572"/>
    <property type="match status" value="1"/>
</dbReference>
<dbReference type="FunFam" id="3.30.160.60:FF:002716">
    <property type="entry name" value="Zinc finger protein 212"/>
    <property type="match status" value="1"/>
</dbReference>
<dbReference type="InterPro" id="IPR036236">
    <property type="entry name" value="Znf_C2H2_sf"/>
</dbReference>
<keyword evidence="9" id="KW-0804">Transcription</keyword>
<feature type="domain" description="C2H2-type" evidence="13">
    <location>
        <begin position="144"/>
        <end position="171"/>
    </location>
</feature>
<feature type="domain" description="C2H2-type" evidence="13">
    <location>
        <begin position="398"/>
        <end position="425"/>
    </location>
</feature>
<feature type="compositionally biased region" description="Low complexity" evidence="12">
    <location>
        <begin position="178"/>
        <end position="190"/>
    </location>
</feature>
<keyword evidence="3" id="KW-0479">Metal-binding</keyword>
<dbReference type="FunFam" id="3.30.160.60:FF:001498">
    <property type="entry name" value="Zinc finger protein 404"/>
    <property type="match status" value="2"/>
</dbReference>
<keyword evidence="10" id="KW-0539">Nucleus</keyword>
<dbReference type="GO" id="GO:0000978">
    <property type="term" value="F:RNA polymerase II cis-regulatory region sequence-specific DNA binding"/>
    <property type="evidence" value="ECO:0007669"/>
    <property type="project" value="TreeGrafter"/>
</dbReference>
<dbReference type="Pfam" id="PF00096">
    <property type="entry name" value="zf-C2H2"/>
    <property type="match status" value="9"/>
</dbReference>
<feature type="region of interest" description="Disordered" evidence="12">
    <location>
        <begin position="164"/>
        <end position="204"/>
    </location>
</feature>
<feature type="domain" description="C2H2-type" evidence="13">
    <location>
        <begin position="116"/>
        <end position="143"/>
    </location>
</feature>
<evidence type="ECO:0000256" key="9">
    <source>
        <dbReference type="ARBA" id="ARBA00023163"/>
    </source>
</evidence>
<dbReference type="SMART" id="SM00355">
    <property type="entry name" value="ZnF_C2H2"/>
    <property type="match status" value="9"/>
</dbReference>
<dbReference type="PANTHER" id="PTHR24399">
    <property type="entry name" value="ZINC FINGER AND BTB DOMAIN-CONTAINING"/>
    <property type="match status" value="1"/>
</dbReference>
<keyword evidence="8" id="KW-0238">DNA-binding</keyword>
<feature type="compositionally biased region" description="Basic and acidic residues" evidence="12">
    <location>
        <begin position="309"/>
        <end position="330"/>
    </location>
</feature>
<proteinExistence type="inferred from homology"/>
<keyword evidence="6" id="KW-0862">Zinc</keyword>
<sequence>PGGRCGSAAPRRNAAQPGPSAGPPVGGGGWRGTPRIAELGAPPLSLHGSGPPQGQAWPRSPGGSGGRGRPPPPPSHEGARSRPLPPPSGALACGKAFSLKHNLIIHQRIHTGERPYQCGVCQKSFSLKQNLLTHQRIHSGEKPFSCGRCGKRFREQRFLLNHQRTHAEDRPAADAEDGSGAATAAASSRSPRPEPHEEAGGPGAASGPFACARCGKGFSCRSSLATHQRTHTGERPFACPDCGKSFSQKGSLKIHQRTHTGETPFSCAQCGKSFAQKVNLTAHQRSHGAENAHTLGNRTHAGGGWLGPTKEEQKQNTKSRDKARGTDKPSQKSHAPGRAYRCNKCQELFPQKKTLIIHRRVHSGRSPGVLWCSYCGKTFSHPSNLTRHQRIHTGERPYQCGECSKRFTQKQHLLQHEKIHLRERNCVAGGRAREAPLHGF</sequence>
<name>A0A8B9T6C8_ANAPL</name>
<feature type="region of interest" description="Disordered" evidence="12">
    <location>
        <begin position="283"/>
        <end position="337"/>
    </location>
</feature>
<dbReference type="GO" id="GO:0005654">
    <property type="term" value="C:nucleoplasm"/>
    <property type="evidence" value="ECO:0007669"/>
    <property type="project" value="TreeGrafter"/>
</dbReference>
<feature type="domain" description="C2H2-type" evidence="13">
    <location>
        <begin position="370"/>
        <end position="397"/>
    </location>
</feature>
<dbReference type="FunFam" id="3.30.160.60:FF:000902">
    <property type="entry name" value="Zinc finger protein 445"/>
    <property type="match status" value="1"/>
</dbReference>
<dbReference type="FunFam" id="3.30.160.60:FF:000446">
    <property type="entry name" value="Zinc finger protein"/>
    <property type="match status" value="1"/>
</dbReference>
<dbReference type="Gene3D" id="3.30.160.60">
    <property type="entry name" value="Classic Zinc Finger"/>
    <property type="match status" value="9"/>
</dbReference>
<evidence type="ECO:0000256" key="5">
    <source>
        <dbReference type="ARBA" id="ARBA00022771"/>
    </source>
</evidence>
<feature type="domain" description="C2H2-type" evidence="13">
    <location>
        <begin position="340"/>
        <end position="367"/>
    </location>
</feature>
<dbReference type="Ensembl" id="ENSAPLT00020017466.1">
    <property type="protein sequence ID" value="ENSAPLP00020016186.1"/>
    <property type="gene ID" value="ENSAPLG00020011669.1"/>
</dbReference>
<dbReference type="GO" id="GO:0008270">
    <property type="term" value="F:zinc ion binding"/>
    <property type="evidence" value="ECO:0007669"/>
    <property type="project" value="UniProtKB-KW"/>
</dbReference>
<keyword evidence="4" id="KW-0677">Repeat</keyword>
<evidence type="ECO:0000256" key="1">
    <source>
        <dbReference type="ARBA" id="ARBA00004123"/>
    </source>
</evidence>
<evidence type="ECO:0000259" key="13">
    <source>
        <dbReference type="PROSITE" id="PS50157"/>
    </source>
</evidence>
<comment type="similarity">
    <text evidence="2">Belongs to the krueppel C2H2-type zinc-finger protein family.</text>
</comment>
<dbReference type="AlphaFoldDB" id="A0A8B9T6C8"/>
<evidence type="ECO:0000256" key="10">
    <source>
        <dbReference type="ARBA" id="ARBA00023242"/>
    </source>
</evidence>
<evidence type="ECO:0000256" key="2">
    <source>
        <dbReference type="ARBA" id="ARBA00006991"/>
    </source>
</evidence>
<dbReference type="FunFam" id="3.30.160.60:FF:000012">
    <property type="entry name" value="RB-associated KRAB zinc finger protein-like"/>
    <property type="match status" value="1"/>
</dbReference>
<feature type="domain" description="C2H2-type" evidence="13">
    <location>
        <begin position="209"/>
        <end position="236"/>
    </location>
</feature>
<dbReference type="SUPFAM" id="SSF57667">
    <property type="entry name" value="beta-beta-alpha zinc fingers"/>
    <property type="match status" value="6"/>
</dbReference>
<feature type="region of interest" description="Disordered" evidence="12">
    <location>
        <begin position="1"/>
        <end position="89"/>
    </location>
</feature>
<reference evidence="14" key="3">
    <citation type="submission" date="2025-09" db="UniProtKB">
        <authorList>
            <consortium name="Ensembl"/>
        </authorList>
    </citation>
    <scope>IDENTIFICATION</scope>
</reference>
<dbReference type="Proteomes" id="UP000694400">
    <property type="component" value="Chromosome 2"/>
</dbReference>
<feature type="domain" description="C2H2-type" evidence="13">
    <location>
        <begin position="93"/>
        <end position="115"/>
    </location>
</feature>
<dbReference type="GO" id="GO:0001817">
    <property type="term" value="P:regulation of cytokine production"/>
    <property type="evidence" value="ECO:0007669"/>
    <property type="project" value="TreeGrafter"/>
</dbReference>
<dbReference type="PROSITE" id="PS00028">
    <property type="entry name" value="ZINC_FINGER_C2H2_1"/>
    <property type="match status" value="8"/>
</dbReference>
<organism evidence="14 15">
    <name type="scientific">Anas platyrhynchos</name>
    <name type="common">Mallard</name>
    <name type="synonym">Anas boschas</name>
    <dbReference type="NCBI Taxonomy" id="8839"/>
    <lineage>
        <taxon>Eukaryota</taxon>
        <taxon>Metazoa</taxon>
        <taxon>Chordata</taxon>
        <taxon>Craniata</taxon>
        <taxon>Vertebrata</taxon>
        <taxon>Euteleostomi</taxon>
        <taxon>Archelosauria</taxon>
        <taxon>Archosauria</taxon>
        <taxon>Dinosauria</taxon>
        <taxon>Saurischia</taxon>
        <taxon>Theropoda</taxon>
        <taxon>Coelurosauria</taxon>
        <taxon>Aves</taxon>
        <taxon>Neognathae</taxon>
        <taxon>Galloanserae</taxon>
        <taxon>Anseriformes</taxon>
        <taxon>Anatidae</taxon>
        <taxon>Anatinae</taxon>
        <taxon>Anas</taxon>
    </lineage>
</organism>
<evidence type="ECO:0000313" key="14">
    <source>
        <dbReference type="Ensembl" id="ENSAPLP00020016186.1"/>
    </source>
</evidence>
<accession>A0A8B9T6C8</accession>
<reference evidence="14" key="2">
    <citation type="submission" date="2025-08" db="UniProtKB">
        <authorList>
            <consortium name="Ensembl"/>
        </authorList>
    </citation>
    <scope>IDENTIFICATION</scope>
</reference>
<dbReference type="GO" id="GO:0002682">
    <property type="term" value="P:regulation of immune system process"/>
    <property type="evidence" value="ECO:0007669"/>
    <property type="project" value="TreeGrafter"/>
</dbReference>
<protein>
    <recommendedName>
        <fullName evidence="13">C2H2-type domain-containing protein</fullName>
    </recommendedName>
</protein>
<dbReference type="FunFam" id="3.30.160.60:FF:002343">
    <property type="entry name" value="Zinc finger protein 33A"/>
    <property type="match status" value="1"/>
</dbReference>
<evidence type="ECO:0000256" key="3">
    <source>
        <dbReference type="ARBA" id="ARBA00022723"/>
    </source>
</evidence>
<dbReference type="GO" id="GO:0001227">
    <property type="term" value="F:DNA-binding transcription repressor activity, RNA polymerase II-specific"/>
    <property type="evidence" value="ECO:0007669"/>
    <property type="project" value="TreeGrafter"/>
</dbReference>
<evidence type="ECO:0000256" key="8">
    <source>
        <dbReference type="ARBA" id="ARBA00023125"/>
    </source>
</evidence>
<comment type="subcellular location">
    <subcellularLocation>
        <location evidence="1">Nucleus</location>
    </subcellularLocation>
</comment>
<keyword evidence="7" id="KW-0805">Transcription regulation</keyword>
<evidence type="ECO:0000256" key="11">
    <source>
        <dbReference type="PROSITE-ProRule" id="PRU00042"/>
    </source>
</evidence>
<keyword evidence="5 11" id="KW-0863">Zinc-finger</keyword>
<dbReference type="InterPro" id="IPR013087">
    <property type="entry name" value="Znf_C2H2_type"/>
</dbReference>
<evidence type="ECO:0000256" key="4">
    <source>
        <dbReference type="ARBA" id="ARBA00022737"/>
    </source>
</evidence>
<dbReference type="FunFam" id="3.30.160.60:FF:001818">
    <property type="entry name" value="GDNF-inducible zinc finger protein 1 isoform X1"/>
    <property type="match status" value="1"/>
</dbReference>
<evidence type="ECO:0000256" key="7">
    <source>
        <dbReference type="ARBA" id="ARBA00023015"/>
    </source>
</evidence>
<evidence type="ECO:0000256" key="12">
    <source>
        <dbReference type="SAM" id="MobiDB-lite"/>
    </source>
</evidence>